<dbReference type="GO" id="GO:0004467">
    <property type="term" value="F:long-chain fatty acid-CoA ligase activity"/>
    <property type="evidence" value="ECO:0007669"/>
    <property type="project" value="TreeGrafter"/>
</dbReference>
<sequence length="654" mass="73347">MTTETNATAERFEMGELNTFPKILRHNAANWPQDTAMREKEFGIWNEFTWQDYNNRVKWMSLALVHLGIKPGETIALLGDNRPEWIWGEVAAHAMRCFSIGIYQDSLHEEVAFLLEKSGSSVVVAEDEEQCDKLLELGDTIPHVKHIVYCDPRGMRKYDDPRLIDIEEIYKLGQKLEKESPGAYDQLVDATDPSQIAIYCTTSGTTSKPKIALLEGGNFIKQCSSYLRADPRQPGDNYVSVLPLPWIMEQVYAVGQALIARQIVNFVEEQETMMSDLREIGPSFVLLAPRVWEGILADVQARMMDSSPLKQKLFDFAMKRSQQALEEGRKSTLADIILMKALRDRLGFSFLKSAATGGAAMGPDTFRFFQAIGVPLRQLYGQTEMCGAYTIHHEDDVDYDSVGVAFDSAEVKVINTDSQGVGEVVAKTVGMFSGYLGNQEAYDEDVKDGWMHTGDAGYFKESGHLVVIDRIKDLANTSTGVQYSPQYIENKLKFSSFIGEAVILGKERPYLSAILCIRFSIVAKWAEQKGLAFTNYTNLSTLPEVYEKLTQEVEHVNASLPDAQKINKFVLLYKELDADDGELTRTRKVRRGVIADKYGEIIDSIYDGAENVDIDTVITFQDGSKSRIQTQLKVATLIEPQPKSSADSEQRRAS</sequence>
<dbReference type="InterPro" id="IPR042099">
    <property type="entry name" value="ANL_N_sf"/>
</dbReference>
<dbReference type="Pfam" id="PF23562">
    <property type="entry name" value="AMP-binding_C_3"/>
    <property type="match status" value="1"/>
</dbReference>
<dbReference type="InterPro" id="IPR020845">
    <property type="entry name" value="AMP-binding_CS"/>
</dbReference>
<dbReference type="PANTHER" id="PTHR43272">
    <property type="entry name" value="LONG-CHAIN-FATTY-ACID--COA LIGASE"/>
    <property type="match status" value="1"/>
</dbReference>
<evidence type="ECO:0000313" key="5">
    <source>
        <dbReference type="EMBL" id="GGI82610.1"/>
    </source>
</evidence>
<dbReference type="AlphaFoldDB" id="A0A917JRK8"/>
<dbReference type="Proteomes" id="UP000613743">
    <property type="component" value="Unassembled WGS sequence"/>
</dbReference>
<organism evidence="5 6">
    <name type="scientific">Shewanella gelidii</name>
    <dbReference type="NCBI Taxonomy" id="1642821"/>
    <lineage>
        <taxon>Bacteria</taxon>
        <taxon>Pseudomonadati</taxon>
        <taxon>Pseudomonadota</taxon>
        <taxon>Gammaproteobacteria</taxon>
        <taxon>Alteromonadales</taxon>
        <taxon>Shewanellaceae</taxon>
        <taxon>Shewanella</taxon>
    </lineage>
</organism>
<feature type="domain" description="AMP-dependent synthetase/ligase" evidence="4">
    <location>
        <begin position="24"/>
        <end position="436"/>
    </location>
</feature>
<name>A0A917JRK8_9GAMM</name>
<protein>
    <submittedName>
        <fullName evidence="5">AMP-dependent synthetase</fullName>
    </submittedName>
</protein>
<evidence type="ECO:0000259" key="4">
    <source>
        <dbReference type="Pfam" id="PF00501"/>
    </source>
</evidence>
<gene>
    <name evidence="5" type="ORF">GCM10009332_19790</name>
</gene>
<dbReference type="EMBL" id="BMPZ01000004">
    <property type="protein sequence ID" value="GGI82610.1"/>
    <property type="molecule type" value="Genomic_DNA"/>
</dbReference>
<evidence type="ECO:0000256" key="2">
    <source>
        <dbReference type="ARBA" id="ARBA00022832"/>
    </source>
</evidence>
<dbReference type="Pfam" id="PF00501">
    <property type="entry name" value="AMP-binding"/>
    <property type="match status" value="1"/>
</dbReference>
<accession>A0A917JRK8</accession>
<dbReference type="SUPFAM" id="SSF56801">
    <property type="entry name" value="Acetyl-CoA synthetase-like"/>
    <property type="match status" value="1"/>
</dbReference>
<dbReference type="PROSITE" id="PS00455">
    <property type="entry name" value="AMP_BINDING"/>
    <property type="match status" value="1"/>
</dbReference>
<dbReference type="Gene3D" id="3.40.50.12780">
    <property type="entry name" value="N-terminal domain of ligase-like"/>
    <property type="match status" value="1"/>
</dbReference>
<keyword evidence="1" id="KW-0436">Ligase</keyword>
<dbReference type="RefSeq" id="WP_188920385.1">
    <property type="nucleotide sequence ID" value="NZ_BMPZ01000004.1"/>
</dbReference>
<evidence type="ECO:0000256" key="3">
    <source>
        <dbReference type="ARBA" id="ARBA00023098"/>
    </source>
</evidence>
<dbReference type="InterPro" id="IPR000873">
    <property type="entry name" value="AMP-dep_synth/lig_dom"/>
</dbReference>
<dbReference type="GO" id="GO:0016020">
    <property type="term" value="C:membrane"/>
    <property type="evidence" value="ECO:0007669"/>
    <property type="project" value="TreeGrafter"/>
</dbReference>
<keyword evidence="2" id="KW-0276">Fatty acid metabolism</keyword>
<dbReference type="CDD" id="cd17641">
    <property type="entry name" value="LC_FACS_bac1"/>
    <property type="match status" value="1"/>
</dbReference>
<reference evidence="5" key="1">
    <citation type="journal article" date="2014" name="Int. J. Syst. Evol. Microbiol.">
        <title>Complete genome sequence of Corynebacterium casei LMG S-19264T (=DSM 44701T), isolated from a smear-ripened cheese.</title>
        <authorList>
            <consortium name="US DOE Joint Genome Institute (JGI-PGF)"/>
            <person name="Walter F."/>
            <person name="Albersmeier A."/>
            <person name="Kalinowski J."/>
            <person name="Ruckert C."/>
        </authorList>
    </citation>
    <scope>NUCLEOTIDE SEQUENCE</scope>
    <source>
        <strain evidence="5">JCM 30804</strain>
    </source>
</reference>
<keyword evidence="3" id="KW-0443">Lipid metabolism</keyword>
<dbReference type="PANTHER" id="PTHR43272:SF32">
    <property type="entry name" value="AMP-DEPENDENT SYNTHETASE_LIGASE DOMAIN-CONTAINING PROTEIN"/>
    <property type="match status" value="1"/>
</dbReference>
<comment type="caution">
    <text evidence="5">The sequence shown here is derived from an EMBL/GenBank/DDBJ whole genome shotgun (WGS) entry which is preliminary data.</text>
</comment>
<evidence type="ECO:0000256" key="1">
    <source>
        <dbReference type="ARBA" id="ARBA00022598"/>
    </source>
</evidence>
<evidence type="ECO:0000313" key="6">
    <source>
        <dbReference type="Proteomes" id="UP000613743"/>
    </source>
</evidence>
<proteinExistence type="predicted"/>
<keyword evidence="6" id="KW-1185">Reference proteome</keyword>
<reference evidence="5" key="2">
    <citation type="submission" date="2020-09" db="EMBL/GenBank/DDBJ databases">
        <authorList>
            <person name="Sun Q."/>
            <person name="Ohkuma M."/>
        </authorList>
    </citation>
    <scope>NUCLEOTIDE SEQUENCE</scope>
    <source>
        <strain evidence="5">JCM 30804</strain>
    </source>
</reference>